<dbReference type="Proteomes" id="UP001333996">
    <property type="component" value="Unassembled WGS sequence"/>
</dbReference>
<reference evidence="1" key="1">
    <citation type="submission" date="2024-01" db="EMBL/GenBank/DDBJ databases">
        <title>First draft genome sequence data of TA4-1, the type strain of Gram-positive actinobacterium Streptomyces chiangmaiensis.</title>
        <authorList>
            <person name="Yasawong M."/>
            <person name="Nantapong N."/>
        </authorList>
    </citation>
    <scope>NUCLEOTIDE SEQUENCE</scope>
    <source>
        <strain evidence="1">TA4-1</strain>
    </source>
</reference>
<sequence length="50" mass="5167">MRRDVVVRLFGAHTEAIQGSGNTGIMDVVGTAGSPSGARCTRMNGVTMSN</sequence>
<evidence type="ECO:0000313" key="2">
    <source>
        <dbReference type="Proteomes" id="UP001333996"/>
    </source>
</evidence>
<accession>A0ABU7FVY4</accession>
<protein>
    <submittedName>
        <fullName evidence="1">Uncharacterized protein</fullName>
    </submittedName>
</protein>
<comment type="caution">
    <text evidence="1">The sequence shown here is derived from an EMBL/GenBank/DDBJ whole genome shotgun (WGS) entry which is preliminary data.</text>
</comment>
<keyword evidence="2" id="KW-1185">Reference proteome</keyword>
<organism evidence="1 2">
    <name type="scientific">Streptomyces chiangmaiensis</name>
    <dbReference type="NCBI Taxonomy" id="766497"/>
    <lineage>
        <taxon>Bacteria</taxon>
        <taxon>Bacillati</taxon>
        <taxon>Actinomycetota</taxon>
        <taxon>Actinomycetes</taxon>
        <taxon>Kitasatosporales</taxon>
        <taxon>Streptomycetaceae</taxon>
        <taxon>Streptomyces</taxon>
    </lineage>
</organism>
<proteinExistence type="predicted"/>
<dbReference type="EMBL" id="JAYWVC010000312">
    <property type="protein sequence ID" value="MED7828088.1"/>
    <property type="molecule type" value="Genomic_DNA"/>
</dbReference>
<name>A0ABU7FVY4_9ACTN</name>
<dbReference type="RefSeq" id="WP_329512448.1">
    <property type="nucleotide sequence ID" value="NZ_BAAAYZ010000004.1"/>
</dbReference>
<evidence type="ECO:0000313" key="1">
    <source>
        <dbReference type="EMBL" id="MED7828088.1"/>
    </source>
</evidence>
<gene>
    <name evidence="1" type="ORF">VXC91_40970</name>
</gene>